<feature type="non-terminal residue" evidence="2">
    <location>
        <position position="84"/>
    </location>
</feature>
<comment type="caution">
    <text evidence="2">The sequence shown here is derived from an EMBL/GenBank/DDBJ whole genome shotgun (WGS) entry which is preliminary data.</text>
</comment>
<dbReference type="RefSeq" id="WP_195134361.1">
    <property type="nucleotide sequence ID" value="NZ_JADLQX010000329.1"/>
</dbReference>
<dbReference type="EMBL" id="JADLQX010000329">
    <property type="protein sequence ID" value="MBF6303233.1"/>
    <property type="molecule type" value="Genomic_DNA"/>
</dbReference>
<dbReference type="InterPro" id="IPR045851">
    <property type="entry name" value="AMP-bd_C_sf"/>
</dbReference>
<evidence type="ECO:0000313" key="3">
    <source>
        <dbReference type="Proteomes" id="UP000702209"/>
    </source>
</evidence>
<feature type="non-terminal residue" evidence="2">
    <location>
        <position position="1"/>
    </location>
</feature>
<evidence type="ECO:0000259" key="1">
    <source>
        <dbReference type="Pfam" id="PF13193"/>
    </source>
</evidence>
<gene>
    <name evidence="2" type="ORF">IU459_37995</name>
</gene>
<dbReference type="Gene3D" id="3.30.300.30">
    <property type="match status" value="1"/>
</dbReference>
<keyword evidence="3" id="KW-1185">Reference proteome</keyword>
<reference evidence="2 3" key="1">
    <citation type="submission" date="2020-10" db="EMBL/GenBank/DDBJ databases">
        <title>Identification of Nocardia species via Next-generation sequencing and recognition of intraspecies genetic diversity.</title>
        <authorList>
            <person name="Li P."/>
            <person name="Li P."/>
            <person name="Lu B."/>
        </authorList>
    </citation>
    <scope>NUCLEOTIDE SEQUENCE [LARGE SCALE GENOMIC DNA]</scope>
    <source>
        <strain evidence="2 3">BJ06-0157</strain>
    </source>
</reference>
<dbReference type="SUPFAM" id="SSF56801">
    <property type="entry name" value="Acetyl-CoA synthetase-like"/>
    <property type="match status" value="1"/>
</dbReference>
<dbReference type="PANTHER" id="PTHR45527">
    <property type="entry name" value="NONRIBOSOMAL PEPTIDE SYNTHETASE"/>
    <property type="match status" value="1"/>
</dbReference>
<dbReference type="Proteomes" id="UP000702209">
    <property type="component" value="Unassembled WGS sequence"/>
</dbReference>
<accession>A0ABS0D316</accession>
<sequence>IELGEIESALTALESVAQAVVVVRTDERTGDQLVAYLVADPDRVVDVESVKAELGARLPGYMVPTAYVVLDEFPLNASGKLDRK</sequence>
<evidence type="ECO:0000313" key="2">
    <source>
        <dbReference type="EMBL" id="MBF6303233.1"/>
    </source>
</evidence>
<organism evidence="2 3">
    <name type="scientific">Nocardia amamiensis</name>
    <dbReference type="NCBI Taxonomy" id="404578"/>
    <lineage>
        <taxon>Bacteria</taxon>
        <taxon>Bacillati</taxon>
        <taxon>Actinomycetota</taxon>
        <taxon>Actinomycetes</taxon>
        <taxon>Mycobacteriales</taxon>
        <taxon>Nocardiaceae</taxon>
        <taxon>Nocardia</taxon>
    </lineage>
</organism>
<protein>
    <recommendedName>
        <fullName evidence="1">AMP-binding enzyme C-terminal domain-containing protein</fullName>
    </recommendedName>
</protein>
<proteinExistence type="predicted"/>
<name>A0ABS0D316_9NOCA</name>
<feature type="domain" description="AMP-binding enzyme C-terminal" evidence="1">
    <location>
        <begin position="5"/>
        <end position="80"/>
    </location>
</feature>
<dbReference type="Pfam" id="PF13193">
    <property type="entry name" value="AMP-binding_C"/>
    <property type="match status" value="1"/>
</dbReference>
<dbReference type="PANTHER" id="PTHR45527:SF1">
    <property type="entry name" value="FATTY ACID SYNTHASE"/>
    <property type="match status" value="1"/>
</dbReference>
<dbReference type="InterPro" id="IPR025110">
    <property type="entry name" value="AMP-bd_C"/>
</dbReference>